<dbReference type="RefSeq" id="WP_282219458.1">
    <property type="nucleotide sequence ID" value="NZ_CP118246.1"/>
</dbReference>
<evidence type="ECO:0000259" key="1">
    <source>
        <dbReference type="SMART" id="SM00897"/>
    </source>
</evidence>
<dbReference type="Pfam" id="PF08495">
    <property type="entry name" value="FIST"/>
    <property type="match status" value="1"/>
</dbReference>
<name>A0ABY7YP25_9HYPH</name>
<dbReference type="Proteomes" id="UP001220530">
    <property type="component" value="Chromosome"/>
</dbReference>
<dbReference type="PANTHER" id="PTHR40252:SF2">
    <property type="entry name" value="BLR0328 PROTEIN"/>
    <property type="match status" value="1"/>
</dbReference>
<feature type="domain" description="FIST C-domain" evidence="2">
    <location>
        <begin position="241"/>
        <end position="390"/>
    </location>
</feature>
<dbReference type="SMART" id="SM00897">
    <property type="entry name" value="FIST"/>
    <property type="match status" value="1"/>
</dbReference>
<gene>
    <name evidence="3" type="ORF">PSQ19_02290</name>
</gene>
<reference evidence="3 4" key="1">
    <citation type="submission" date="2023-02" db="EMBL/GenBank/DDBJ databases">
        <title>Devosia algicola sp. nov., isolated from the phycosphere of marine algae.</title>
        <authorList>
            <person name="Kim J.M."/>
            <person name="Lee J.K."/>
            <person name="Choi B.J."/>
            <person name="Bayburt H."/>
            <person name="Jeon C.O."/>
        </authorList>
    </citation>
    <scope>NUCLEOTIDE SEQUENCE [LARGE SCALE GENOMIC DNA]</scope>
    <source>
        <strain evidence="3 4">G20-9</strain>
    </source>
</reference>
<proteinExistence type="predicted"/>
<dbReference type="PANTHER" id="PTHR40252">
    <property type="entry name" value="BLR0328 PROTEIN"/>
    <property type="match status" value="1"/>
</dbReference>
<organism evidence="3 4">
    <name type="scientific">Devosia algicola</name>
    <dbReference type="NCBI Taxonomy" id="3026418"/>
    <lineage>
        <taxon>Bacteria</taxon>
        <taxon>Pseudomonadati</taxon>
        <taxon>Pseudomonadota</taxon>
        <taxon>Alphaproteobacteria</taxon>
        <taxon>Hyphomicrobiales</taxon>
        <taxon>Devosiaceae</taxon>
        <taxon>Devosia</taxon>
    </lineage>
</organism>
<keyword evidence="4" id="KW-1185">Reference proteome</keyword>
<evidence type="ECO:0000313" key="3">
    <source>
        <dbReference type="EMBL" id="WDR03056.1"/>
    </source>
</evidence>
<feature type="domain" description="FIST" evidence="1">
    <location>
        <begin position="31"/>
        <end position="240"/>
    </location>
</feature>
<protein>
    <submittedName>
        <fullName evidence="3">FIST N-terminal domain-containing protein</fullName>
    </submittedName>
</protein>
<sequence length="408" mass="42302">MVRLNSVMVSANTTEMAIAELANKLGDTDVTPNFVYAFYGCAHDDNQVLAFLKQRFPGAALLGGTSCSGVMTQAGLGGAESVGLLMIEDAEGSYGSSIVELGDDPAAAAETALLAALEAADCPNELPELVWVYQAPGQEEAVIAGLRRIVGDRCPVIGGSSADDTVAGNWRQLGPDRIMTNGLVVGVLFSSGGIGFAFQGGYEPSGQSGIVTRIGFDTDGKSGIVTESRGRHILAIDNQPAAQTYNNWIGGGLTERLAEGGNILADTTMFPLGIDSGNINEVSHYLLVHPDAITPEGGLSTFAEVEEGTRIYSMRGEKRRLVDRAGRVASMAAASLPDGIDSLAGGVVVYCGGCMLAVGDGMSEVSKTVAESFSDTPFLGCFTFGEQGLILGKNVHGNLMISAIAFGQ</sequence>
<dbReference type="InterPro" id="IPR013702">
    <property type="entry name" value="FIST_domain_N"/>
</dbReference>
<accession>A0ABY7YP25</accession>
<evidence type="ECO:0000313" key="4">
    <source>
        <dbReference type="Proteomes" id="UP001220530"/>
    </source>
</evidence>
<dbReference type="EMBL" id="CP118246">
    <property type="protein sequence ID" value="WDR03056.1"/>
    <property type="molecule type" value="Genomic_DNA"/>
</dbReference>
<evidence type="ECO:0000259" key="2">
    <source>
        <dbReference type="SMART" id="SM01204"/>
    </source>
</evidence>
<dbReference type="Pfam" id="PF10442">
    <property type="entry name" value="FIST_C"/>
    <property type="match status" value="1"/>
</dbReference>
<dbReference type="SMART" id="SM01204">
    <property type="entry name" value="FIST_C"/>
    <property type="match status" value="1"/>
</dbReference>
<dbReference type="InterPro" id="IPR019494">
    <property type="entry name" value="FIST_C"/>
</dbReference>